<dbReference type="Gene3D" id="3.40.50.720">
    <property type="entry name" value="NAD(P)-binding Rossmann-like Domain"/>
    <property type="match status" value="2"/>
</dbReference>
<evidence type="ECO:0000256" key="8">
    <source>
        <dbReference type="ARBA" id="ARBA00023242"/>
    </source>
</evidence>
<keyword evidence="8" id="KW-0539">Nucleus</keyword>
<dbReference type="SMART" id="SM00785">
    <property type="entry name" value="AARP2CN"/>
    <property type="match status" value="1"/>
</dbReference>
<comment type="similarity">
    <text evidence="10">Belongs to the TRAFAC class translation factor GTPase superfamily. Bms1-like GTPase family. BMS1 subfamily.</text>
</comment>
<dbReference type="InterPro" id="IPR007034">
    <property type="entry name" value="BMS1_TSR1_C"/>
</dbReference>
<dbReference type="RefSeq" id="XP_037191195.1">
    <property type="nucleotide sequence ID" value="XM_037335985.1"/>
</dbReference>
<feature type="compositionally biased region" description="Acidic residues" evidence="11">
    <location>
        <begin position="667"/>
        <end position="677"/>
    </location>
</feature>
<dbReference type="FunFam" id="3.40.50.300:FF:000105">
    <property type="entry name" value="BMS1 ribosome biogenesis factor"/>
    <property type="match status" value="1"/>
</dbReference>
<evidence type="ECO:0000256" key="7">
    <source>
        <dbReference type="ARBA" id="ARBA00023134"/>
    </source>
</evidence>
<feature type="region of interest" description="Disordered" evidence="11">
    <location>
        <begin position="809"/>
        <end position="864"/>
    </location>
</feature>
<dbReference type="GO" id="GO:0016491">
    <property type="term" value="F:oxidoreductase activity"/>
    <property type="evidence" value="ECO:0007669"/>
    <property type="project" value="InterPro"/>
</dbReference>
<comment type="catalytic activity">
    <reaction evidence="9">
        <text>GTP + H2O = GDP + phosphate + H(+)</text>
        <dbReference type="Rhea" id="RHEA:19669"/>
        <dbReference type="ChEBI" id="CHEBI:15377"/>
        <dbReference type="ChEBI" id="CHEBI:15378"/>
        <dbReference type="ChEBI" id="CHEBI:37565"/>
        <dbReference type="ChEBI" id="CHEBI:43474"/>
        <dbReference type="ChEBI" id="CHEBI:58189"/>
    </reaction>
    <physiologicalReaction direction="left-to-right" evidence="9">
        <dbReference type="Rhea" id="RHEA:19670"/>
    </physiologicalReaction>
</comment>
<dbReference type="InterPro" id="IPR013149">
    <property type="entry name" value="ADH-like_C"/>
</dbReference>
<evidence type="ECO:0000256" key="10">
    <source>
        <dbReference type="ARBA" id="ARBA00061391"/>
    </source>
</evidence>
<dbReference type="Proteomes" id="UP000531561">
    <property type="component" value="Unassembled WGS sequence"/>
</dbReference>
<comment type="caution">
    <text evidence="14">The sequence shown here is derived from an EMBL/GenBank/DDBJ whole genome shotgun (WGS) entry which is preliminary data.</text>
</comment>
<dbReference type="InterPro" id="IPR011032">
    <property type="entry name" value="GroES-like_sf"/>
</dbReference>
<dbReference type="Pfam" id="PF08142">
    <property type="entry name" value="AARP2CN"/>
    <property type="match status" value="1"/>
</dbReference>
<feature type="compositionally biased region" description="Basic and acidic residues" evidence="11">
    <location>
        <begin position="523"/>
        <end position="532"/>
    </location>
</feature>
<keyword evidence="12" id="KW-0812">Transmembrane</keyword>
<feature type="compositionally biased region" description="Basic and acidic residues" evidence="11">
    <location>
        <begin position="878"/>
        <end position="896"/>
    </location>
</feature>
<dbReference type="SMART" id="SM00829">
    <property type="entry name" value="PKS_ER"/>
    <property type="match status" value="1"/>
</dbReference>
<feature type="compositionally biased region" description="Basic and acidic residues" evidence="11">
    <location>
        <begin position="1"/>
        <end position="14"/>
    </location>
</feature>
<dbReference type="GeneID" id="59259677"/>
<keyword evidence="5" id="KW-0378">Hydrolase</keyword>
<feature type="region of interest" description="Disordered" evidence="11">
    <location>
        <begin position="749"/>
        <end position="772"/>
    </location>
</feature>
<evidence type="ECO:0000256" key="6">
    <source>
        <dbReference type="ARBA" id="ARBA00022840"/>
    </source>
</evidence>
<feature type="region of interest" description="Disordered" evidence="11">
    <location>
        <begin position="596"/>
        <end position="702"/>
    </location>
</feature>
<evidence type="ECO:0000256" key="11">
    <source>
        <dbReference type="SAM" id="MobiDB-lite"/>
    </source>
</evidence>
<feature type="compositionally biased region" description="Basic and acidic residues" evidence="11">
    <location>
        <begin position="651"/>
        <end position="666"/>
    </location>
</feature>
<evidence type="ECO:0000313" key="15">
    <source>
        <dbReference type="Proteomes" id="UP000531561"/>
    </source>
</evidence>
<dbReference type="GO" id="GO:0000479">
    <property type="term" value="P:endonucleolytic cleavage of tricistronic rRNA transcript (SSU-rRNA, 5.8S rRNA, LSU-rRNA)"/>
    <property type="evidence" value="ECO:0007669"/>
    <property type="project" value="TreeGrafter"/>
</dbReference>
<dbReference type="InterPro" id="IPR039761">
    <property type="entry name" value="Bms1/Tsr1"/>
</dbReference>
<evidence type="ECO:0000256" key="9">
    <source>
        <dbReference type="ARBA" id="ARBA00049117"/>
    </source>
</evidence>
<dbReference type="Gene3D" id="3.90.180.10">
    <property type="entry name" value="Medium-chain alcohol dehydrogenases, catalytic domain"/>
    <property type="match status" value="2"/>
</dbReference>
<dbReference type="GO" id="GO:0005525">
    <property type="term" value="F:GTP binding"/>
    <property type="evidence" value="ECO:0007669"/>
    <property type="project" value="UniProtKB-KW"/>
</dbReference>
<accession>A0A8H6EH94</accession>
<dbReference type="OrthoDB" id="10260897at2759"/>
<dbReference type="SUPFAM" id="SSF50129">
    <property type="entry name" value="GroES-like"/>
    <property type="match status" value="1"/>
</dbReference>
<name>A0A8H6EH94_9HELO</name>
<feature type="compositionally biased region" description="Basic and acidic residues" evidence="11">
    <location>
        <begin position="839"/>
        <end position="864"/>
    </location>
</feature>
<dbReference type="PROSITE" id="PS51714">
    <property type="entry name" value="G_BMS1"/>
    <property type="match status" value="1"/>
</dbReference>
<dbReference type="Gene3D" id="3.40.50.300">
    <property type="entry name" value="P-loop containing nucleotide triphosphate hydrolases"/>
    <property type="match status" value="1"/>
</dbReference>
<dbReference type="SMART" id="SM01362">
    <property type="entry name" value="DUF663"/>
    <property type="match status" value="1"/>
</dbReference>
<dbReference type="GO" id="GO:0032040">
    <property type="term" value="C:small-subunit processome"/>
    <property type="evidence" value="ECO:0007669"/>
    <property type="project" value="UniProtKB-ARBA"/>
</dbReference>
<proteinExistence type="inferred from homology"/>
<dbReference type="SUPFAM" id="SSF52540">
    <property type="entry name" value="P-loop containing nucleoside triphosphate hydrolases"/>
    <property type="match status" value="1"/>
</dbReference>
<organism evidence="14 15">
    <name type="scientific">Botrytis fragariae</name>
    <dbReference type="NCBI Taxonomy" id="1964551"/>
    <lineage>
        <taxon>Eukaryota</taxon>
        <taxon>Fungi</taxon>
        <taxon>Dikarya</taxon>
        <taxon>Ascomycota</taxon>
        <taxon>Pezizomycotina</taxon>
        <taxon>Leotiomycetes</taxon>
        <taxon>Helotiales</taxon>
        <taxon>Sclerotiniaceae</taxon>
        <taxon>Botrytis</taxon>
    </lineage>
</organism>
<dbReference type="InterPro" id="IPR036291">
    <property type="entry name" value="NAD(P)-bd_dom_sf"/>
</dbReference>
<dbReference type="Pfam" id="PF08240">
    <property type="entry name" value="ADH_N"/>
    <property type="match status" value="1"/>
</dbReference>
<dbReference type="InterPro" id="IPR037875">
    <property type="entry name" value="Bms1_N"/>
</dbReference>
<feature type="compositionally biased region" description="Acidic residues" evidence="11">
    <location>
        <begin position="685"/>
        <end position="698"/>
    </location>
</feature>
<keyword evidence="12" id="KW-1133">Transmembrane helix</keyword>
<evidence type="ECO:0000259" key="13">
    <source>
        <dbReference type="PROSITE" id="PS51714"/>
    </source>
</evidence>
<dbReference type="InterPro" id="IPR030387">
    <property type="entry name" value="G_Bms1/Tsr1_dom"/>
</dbReference>
<dbReference type="InterPro" id="IPR013154">
    <property type="entry name" value="ADH-like_N"/>
</dbReference>
<evidence type="ECO:0000256" key="4">
    <source>
        <dbReference type="ARBA" id="ARBA00022741"/>
    </source>
</evidence>
<keyword evidence="4" id="KW-0547">Nucleotide-binding</keyword>
<dbReference type="InterPro" id="IPR020843">
    <property type="entry name" value="ER"/>
</dbReference>
<keyword evidence="3" id="KW-0597">Phosphoprotein</keyword>
<feature type="region of interest" description="Disordered" evidence="11">
    <location>
        <begin position="1"/>
        <end position="28"/>
    </location>
</feature>
<dbReference type="GO" id="GO:0003924">
    <property type="term" value="F:GTPase activity"/>
    <property type="evidence" value="ECO:0007669"/>
    <property type="project" value="TreeGrafter"/>
</dbReference>
<keyword evidence="2" id="KW-0690">Ribosome biogenesis</keyword>
<feature type="compositionally biased region" description="Acidic residues" evidence="11">
    <location>
        <begin position="637"/>
        <end position="650"/>
    </location>
</feature>
<feature type="domain" description="Bms1-type G" evidence="13">
    <location>
        <begin position="265"/>
        <end position="430"/>
    </location>
</feature>
<reference evidence="14 15" key="1">
    <citation type="journal article" date="2020" name="Phytopathology">
        <title>A high-quality genome resource of Botrytis fragariae, a new and rapidly spreading fungal pathogen causing strawberry gray mold in the U.S.A.</title>
        <authorList>
            <person name="Wu Y."/>
            <person name="Saski C.A."/>
            <person name="Schnabel G."/>
            <person name="Xiao S."/>
            <person name="Hu M."/>
        </authorList>
    </citation>
    <scope>NUCLEOTIDE SEQUENCE [LARGE SCALE GENOMIC DNA]</scope>
    <source>
        <strain evidence="14 15">BVB16</strain>
    </source>
</reference>
<dbReference type="GO" id="GO:0030686">
    <property type="term" value="C:90S preribosome"/>
    <property type="evidence" value="ECO:0007669"/>
    <property type="project" value="TreeGrafter"/>
</dbReference>
<dbReference type="GO" id="GO:0005654">
    <property type="term" value="C:nucleoplasm"/>
    <property type="evidence" value="ECO:0007669"/>
    <property type="project" value="UniProtKB-ARBA"/>
</dbReference>
<feature type="compositionally biased region" description="Basic and acidic residues" evidence="11">
    <location>
        <begin position="1293"/>
        <end position="1312"/>
    </location>
</feature>
<dbReference type="EMBL" id="JABFCT010000010">
    <property type="protein sequence ID" value="KAF5872249.1"/>
    <property type="molecule type" value="Genomic_DNA"/>
</dbReference>
<evidence type="ECO:0000256" key="5">
    <source>
        <dbReference type="ARBA" id="ARBA00022801"/>
    </source>
</evidence>
<keyword evidence="6" id="KW-0067">ATP-binding</keyword>
<dbReference type="Pfam" id="PF04950">
    <property type="entry name" value="RIBIOP_C"/>
    <property type="match status" value="1"/>
</dbReference>
<keyword evidence="15" id="KW-1185">Reference proteome</keyword>
<feature type="transmembrane region" description="Helical" evidence="12">
    <location>
        <begin position="47"/>
        <end position="67"/>
    </location>
</feature>
<feature type="compositionally biased region" description="Acidic residues" evidence="11">
    <location>
        <begin position="822"/>
        <end position="838"/>
    </location>
</feature>
<dbReference type="InterPro" id="IPR027417">
    <property type="entry name" value="P-loop_NTPase"/>
</dbReference>
<gene>
    <name evidence="14" type="ORF">Bfra_005603</name>
</gene>
<dbReference type="InterPro" id="IPR012948">
    <property type="entry name" value="AARP2CN"/>
</dbReference>
<dbReference type="GO" id="GO:0005524">
    <property type="term" value="F:ATP binding"/>
    <property type="evidence" value="ECO:0007669"/>
    <property type="project" value="UniProtKB-KW"/>
</dbReference>
<evidence type="ECO:0000256" key="12">
    <source>
        <dbReference type="SAM" id="Phobius"/>
    </source>
</evidence>
<dbReference type="Pfam" id="PF00107">
    <property type="entry name" value="ADH_zinc_N"/>
    <property type="match status" value="1"/>
</dbReference>
<dbReference type="PANTHER" id="PTHR12858:SF2">
    <property type="entry name" value="RIBOSOME BIOGENESIS PROTEIN BMS1 HOMOLOG"/>
    <property type="match status" value="1"/>
</dbReference>
<comment type="subcellular location">
    <subcellularLocation>
        <location evidence="1">Nucleus</location>
        <location evidence="1">Nucleolus</location>
    </subcellularLocation>
</comment>
<feature type="compositionally biased region" description="Acidic residues" evidence="11">
    <location>
        <begin position="749"/>
        <end position="763"/>
    </location>
</feature>
<keyword evidence="12" id="KW-0472">Membrane</keyword>
<dbReference type="CDD" id="cd01882">
    <property type="entry name" value="BMS1"/>
    <property type="match status" value="1"/>
</dbReference>
<protein>
    <submittedName>
        <fullName evidence="14">Putative aarp2cn domain-containing protein</fullName>
    </submittedName>
</protein>
<evidence type="ECO:0000256" key="1">
    <source>
        <dbReference type="ARBA" id="ARBA00004604"/>
    </source>
</evidence>
<evidence type="ECO:0000256" key="3">
    <source>
        <dbReference type="ARBA" id="ARBA00022553"/>
    </source>
</evidence>
<sequence>MSKEVGEALPHHNSMDITRPGDPTEKSFHAKMKKHFAQEVSTDHADILMLICCLITGFLDSTLYNAFKTFVSMQTGNTIFVALGASVQGFVIEGNVPADLGTHWDQVGPIALLSFQAAGQIVSSRFLGVGEVPTIVITSLLCDLLSDPLLFTSLTKNPKRNRRAIAFVLTMVGAIVGGWVSKVTKSVSPMLWVAGGCKIVLTLVWGLWKEKVAPKEKKKQTGERNPKAFSFANPGRLAKSAARSHDIKERRLHVPQIDRLPEEPPPRLVTIVGPPGVGKTTLLKSLVKRYAKETLSDPQGPITVVTSKRQRLTFVECPNELEAMVDISKVADIVLLMIDGNFGFEMETMEFLNILSSSGMPGNVFGILTHLDLFKKPQTLKDAKKRLKNRFWSELYQGAHLFYLSGVINGRYPDREIHNLSRFISVMKNPRPLIWRNTHPYTIIDSFRDITHPTKIEEDEKCDRTVVLSGYLRGTNFAAQGQRVHIPGLGDYSVSAMESLPDPCPTPFMDAAIAKASGKTGRRRLDEKEKKLHAPMSDKSGLKIDGDTIWITREKGFNFDADAEDDERGEGEELIVGLQGERRLLGETEEGVRLFSNGETIKSVPEEEDSGRKHQRRARFVEGGDQASDNENLDGVASDEEFDSGDEAEITEDKLGKAFKKDKDEAGGDIEFADSDSDLGSISGDELDEDDSDSDDEDGAARWKQNMLETARKLHGQRKSYRTADLAKLMYDESLTPTEVLKRWRGEIEEEEEDIEQEEDEDEFFKKTGREDEDAIMDDRAIPLLDYEKLESKWSVEDNIEELRQRFATADLLKGKGNGSGSDDDEGDDEEDEDDEGDGEFKDLETGEEHKADEPVDIDAEREKNARRKEELKLRFEEEDRDGFNNDKANARREAGGDDEFGEDEWYDAQKAQIQKQLDINKSEFENLDESQRIQVEGYRAGMYGKIVIEGVPSEFVTRFNPRMPIIVGGLTPTEDRFGFVQVKIKRHRWHKKILKTNDPLIISLGWRRFQTLPIYSTSDNRTRNRMLKYTPEHMHCFGTFYGPFIAPNTGFSCYQSFSNKNPGFRIAATGTVMTVDESSETVKKLKLTGTPYKIYKNTAFIKDMFNTSLEIAKFEGASIKTVSGIRGQIKRALAKPEGYFRATFEDKILMSDIVFLRAWYPIKPHRFYNPVTNLIGWEGMRLTGEVRRDQNLPTPDQKNSHYKPVERVARHFNPLRVPRALAAELPYKSQIVQMKKQSKPTYMQKRAVVVGGEEKKARDLMQKLMTLRNDKVAKRKVANEKRREVYRKKVAENEEKRGEREKKEKQEYWRKEGKKRRADTDGGGVESSIEGRLYLGQSVSSIALQDDKPRDNSLQGINSTMPRAITMQKIEGGKPGKVYYPLEVTQHTTPSLSPTSLLIQIHTVALNHRDLFLRQHLYPSPSFTTPLCADACGYVSQVGSAASKSWLGKRVILTPGRGWHSDPFGPEDADGYKILGGTSTIPIGTLIEEVVIEQEEVEEAPAHLSNEEAAALPLCGLTGWRAGDQGKIEKAKGLGAKGGVSYKIEGWEKELKGLLKGYGKGSLDLIVDGAGGDIVRKATKLLKLGGTIVQYGMTISPKMDWSMPANLMNLELKGSTMGSRKEFKEMVQFVNEHKIKPVVSRVVKGIDNLAEIEELFEDMKGGKQFGKLIIEVKGSDGGEGKGKESKL</sequence>
<dbReference type="SUPFAM" id="SSF51735">
    <property type="entry name" value="NAD(P)-binding Rossmann-fold domains"/>
    <property type="match status" value="1"/>
</dbReference>
<dbReference type="InterPro" id="IPR010699">
    <property type="entry name" value="DUF1275"/>
</dbReference>
<feature type="region of interest" description="Disordered" evidence="11">
    <location>
        <begin position="878"/>
        <end position="901"/>
    </location>
</feature>
<dbReference type="Pfam" id="PF06912">
    <property type="entry name" value="DUF1275"/>
    <property type="match status" value="2"/>
</dbReference>
<feature type="region of interest" description="Disordered" evidence="11">
    <location>
        <begin position="519"/>
        <end position="539"/>
    </location>
</feature>
<evidence type="ECO:0000313" key="14">
    <source>
        <dbReference type="EMBL" id="KAF5872249.1"/>
    </source>
</evidence>
<dbReference type="GO" id="GO:0000462">
    <property type="term" value="P:maturation of SSU-rRNA from tricistronic rRNA transcript (SSU-rRNA, 5.8S rRNA, LSU-rRNA)"/>
    <property type="evidence" value="ECO:0007669"/>
    <property type="project" value="TreeGrafter"/>
</dbReference>
<evidence type="ECO:0000256" key="2">
    <source>
        <dbReference type="ARBA" id="ARBA00022517"/>
    </source>
</evidence>
<feature type="transmembrane region" description="Helical" evidence="12">
    <location>
        <begin position="164"/>
        <end position="181"/>
    </location>
</feature>
<feature type="region of interest" description="Disordered" evidence="11">
    <location>
        <begin position="1293"/>
        <end position="1327"/>
    </location>
</feature>
<keyword evidence="7" id="KW-0342">GTP-binding</keyword>
<dbReference type="PANTHER" id="PTHR12858">
    <property type="entry name" value="RIBOSOME BIOGENESIS PROTEIN"/>
    <property type="match status" value="1"/>
</dbReference>
<dbReference type="GO" id="GO:0034511">
    <property type="term" value="F:U3 snoRNA binding"/>
    <property type="evidence" value="ECO:0007669"/>
    <property type="project" value="TreeGrafter"/>
</dbReference>